<dbReference type="STRING" id="914234.M2RRC7"/>
<dbReference type="InterPro" id="IPR039904">
    <property type="entry name" value="TRANK1"/>
</dbReference>
<keyword evidence="4 5" id="KW-0067">ATP-binding</keyword>
<gene>
    <name evidence="7" type="ORF">CERSUDRAFT_89982</name>
</gene>
<sequence length="2170" mass="246750">MFDTSQFDTRLLGDEAAIESAIRAFESSLGDPSVDVGCIVDKLLSVKNLFEFVVSAASEWAASAIRERILRDLLKTPEDCTKSIAYKVLSRISLSLLFAPWPSSIEGLSSLRDCRRSVEIAYPALQVLARLAFSSPEAVSPTSPIDEDFEDLVDLDFIRVKRKALQGKGRRGTRAPSSSIDTKAFKDLGVSVPTSETEAAQLTMSLLEDQGDIVKYYFGILRRPELRAMFKTLYIPEERPQADSSGGARPEPQAVTATINSDSELPATFPILPVRAALYFDSVNGFGEWRILISTRAERNLRQLRRADGKMLKIVAKKLRELSRGHFSDDNHKRLTGPTTEIPVFEAKMTRDTRLVYQVDCVPEYESDVERQVLRIFGIYTHAQLDRRFWDYVGFQLGRKGKEYKQRCTFRNKPHHQGDNVFMPASFPPPAEPLVLEPATAMPSIPKEDLEELHSLLVLEKFVTFSQALLNSILADQDVTHVFDVSSQEKHIIEHTSSCYVIGRSGTGKTTTMLFKMLGIERSWEAYRDTMPKPRQLFVTQSRVLAEKVEEYFLKLHGSLAAANQSAEELAKLTHNKRLQQEQGLVDRDEEILWRGDLPKRFTELKDEHFPMFITFDHLCRLLEAEFREIGMSTSPSVDTVTTNTEDTEHISNDYMQQRRDNFISYSTFLESYWAHFPQSLTKGLDPMLVFSEFMGVIKGSENTLSTANGYLEKEAYSSLSHRTQGTFATQREVIYKLFQAYLKRKRERGEYDAADRTHAILNVLRSRGSPGQQVDFIYVDEAQDNLLIDALVVRYICKNPEGLFWAGDTAQTISVGSAFRFNDLKAFLYRVESTRIPDAYQTAPQTFQLTMNYRSHAGIVNCAHSVVELITQFWPHAIDNLAEEKGMVDGLLPVFFSGWDQHTVRYEQFLFGESGSHIEFGAQQCILVRDDSAREKLRAQVGDIGLILTLYESKGLEFNDVLLYNFFDDSTVDLSQWRVVLNALPADEFAKYPAPRFDDSRHSGVCRELKFLYVAITRARKNLWIADGSEKGEPMRVFWTSRGQIQNCTPGTDVPRLAMSSTPEEWAKTALSLFNNRRYLQSMHCYERAGLEREKAAAHAYHLRELARSTPVIGGDTTSQSKAFSEAAEAFIASAAEAVNEKRSYYRIAAECFLHSASDRKAAEAYFLASEYTLSAQHYRRAGMFDEAVEVIQKHRNAMVPQVVESIIDVSRLEYLRQHKLLQARALFGSDEEALEYMDDYGLDVARATVLTELGRYAEAAQLHLSEGRMLEAIRLLLLDGSEDSVQQASRCILDGLWMRLSFGLPGLTEAARKDDTLRELLKLSGSLHASSLDQVAHDEVIMFRAIAHGDERMLMELGHKFLLTHHDIPAAIMCFDRVFATTPKLQVASVSDINTTLFSFYPYVQNLQKLFLDNEPCDSEHLRRLFAFEPSTEELFLVHEDTVLHQRLNERHTPTAPNVDQGALVTRWELGNLLRQLLLEKLRKAVIDETEACQFARALQPCLPYALYGRCNRPDCPRDHTAASSQNAGIYNSRIRATLQQVLIYNTLYPFENSLEHTRGRRFWLRRFYEALSPPSPVMGTLHNLAVDTIPEFAKGMRIVTEWARELLYHLRPYPSDSGFLSSLLRMATISLVFDKQAATHHIPRIPCVSELRPPPQFMRGQEPARSYIVRDVLGFMHGTRPWSLTLGIFFMKHVADARVPIDIGVFCDLLDDICARLVIAWRLQKYSSLHDITLPLSWLMRLGEDPGMLRDQESRYLYMLIDPMAALLEQIYTSEYADHLLFENRDLSTLGYPIRNAFIARICKSLCLLGYNIPSIPLRDNIGRTVTSIRRSGRTYNALYYDYVTARAWSDLARTVRKSCMGSALDELIQLHDLAKTNSNQRALEHVRRVIYQTIEDIPALLRRQKVALRADAAPFAPALREQTTAVNTQSDEKPEEEQAIYAAEGKDLAREEEPIADDVAAGGEGQVAVVPTQTEVDAARTIQVAYRRHLSTRRGAATSTAEDLMRRIFTACQARSQQLQWLCRRYKMLFLGPLPHLLVCLEMMHGYIFTAKDQAKKRLRKVEHRELEEAQVTLNAMSRNLKDAVRLQKALGIDSDLHVRRDLQELKARTLEVEELMHRLPSGATLQWQKDWRLAHKGIVKEPPAHAVKTAKPDLNVSDLDFMDDL</sequence>
<evidence type="ECO:0000313" key="7">
    <source>
        <dbReference type="EMBL" id="EMD41416.1"/>
    </source>
</evidence>
<evidence type="ECO:0000256" key="1">
    <source>
        <dbReference type="ARBA" id="ARBA00022741"/>
    </source>
</evidence>
<evidence type="ECO:0000256" key="2">
    <source>
        <dbReference type="ARBA" id="ARBA00022801"/>
    </source>
</evidence>
<evidence type="ECO:0000256" key="3">
    <source>
        <dbReference type="ARBA" id="ARBA00022806"/>
    </source>
</evidence>
<evidence type="ECO:0000256" key="5">
    <source>
        <dbReference type="PROSITE-ProRule" id="PRU00560"/>
    </source>
</evidence>
<dbReference type="InterPro" id="IPR027417">
    <property type="entry name" value="P-loop_NTPase"/>
</dbReference>
<dbReference type="InterPro" id="IPR014016">
    <property type="entry name" value="UvrD-like_ATP-bd"/>
</dbReference>
<dbReference type="Proteomes" id="UP000016930">
    <property type="component" value="Unassembled WGS sequence"/>
</dbReference>
<dbReference type="OrthoDB" id="3156807at2759"/>
<reference evidence="7 8" key="1">
    <citation type="journal article" date="2012" name="Proc. Natl. Acad. Sci. U.S.A.">
        <title>Comparative genomics of Ceriporiopsis subvermispora and Phanerochaete chrysosporium provide insight into selective ligninolysis.</title>
        <authorList>
            <person name="Fernandez-Fueyo E."/>
            <person name="Ruiz-Duenas F.J."/>
            <person name="Ferreira P."/>
            <person name="Floudas D."/>
            <person name="Hibbett D.S."/>
            <person name="Canessa P."/>
            <person name="Larrondo L.F."/>
            <person name="James T.Y."/>
            <person name="Seelenfreund D."/>
            <person name="Lobos S."/>
            <person name="Polanco R."/>
            <person name="Tello M."/>
            <person name="Honda Y."/>
            <person name="Watanabe T."/>
            <person name="Watanabe T."/>
            <person name="Ryu J.S."/>
            <person name="Kubicek C.P."/>
            <person name="Schmoll M."/>
            <person name="Gaskell J."/>
            <person name="Hammel K.E."/>
            <person name="St John F.J."/>
            <person name="Vanden Wymelenberg A."/>
            <person name="Sabat G."/>
            <person name="Splinter BonDurant S."/>
            <person name="Syed K."/>
            <person name="Yadav J.S."/>
            <person name="Doddapaneni H."/>
            <person name="Subramanian V."/>
            <person name="Lavin J.L."/>
            <person name="Oguiza J.A."/>
            <person name="Perez G."/>
            <person name="Pisabarro A.G."/>
            <person name="Ramirez L."/>
            <person name="Santoyo F."/>
            <person name="Master E."/>
            <person name="Coutinho P.M."/>
            <person name="Henrissat B."/>
            <person name="Lombard V."/>
            <person name="Magnuson J.K."/>
            <person name="Kuees U."/>
            <person name="Hori C."/>
            <person name="Igarashi K."/>
            <person name="Samejima M."/>
            <person name="Held B.W."/>
            <person name="Barry K.W."/>
            <person name="LaButti K.M."/>
            <person name="Lapidus A."/>
            <person name="Lindquist E.A."/>
            <person name="Lucas S.M."/>
            <person name="Riley R."/>
            <person name="Salamov A.A."/>
            <person name="Hoffmeister D."/>
            <person name="Schwenk D."/>
            <person name="Hadar Y."/>
            <person name="Yarden O."/>
            <person name="de Vries R.P."/>
            <person name="Wiebenga A."/>
            <person name="Stenlid J."/>
            <person name="Eastwood D."/>
            <person name="Grigoriev I.V."/>
            <person name="Berka R.M."/>
            <person name="Blanchette R.A."/>
            <person name="Kersten P."/>
            <person name="Martinez A.T."/>
            <person name="Vicuna R."/>
            <person name="Cullen D."/>
        </authorList>
    </citation>
    <scope>NUCLEOTIDE SEQUENCE [LARGE SCALE GENOMIC DNA]</scope>
    <source>
        <strain evidence="7 8">B</strain>
    </source>
</reference>
<dbReference type="Pfam" id="PF13361">
    <property type="entry name" value="UvrD_C"/>
    <property type="match status" value="1"/>
</dbReference>
<dbReference type="SUPFAM" id="SSF52540">
    <property type="entry name" value="P-loop containing nucleoside triphosphate hydrolases"/>
    <property type="match status" value="1"/>
</dbReference>
<proteinExistence type="predicted"/>
<organism evidence="7 8">
    <name type="scientific">Ceriporiopsis subvermispora (strain B)</name>
    <name type="common">White-rot fungus</name>
    <name type="synonym">Gelatoporia subvermispora</name>
    <dbReference type="NCBI Taxonomy" id="914234"/>
    <lineage>
        <taxon>Eukaryota</taxon>
        <taxon>Fungi</taxon>
        <taxon>Dikarya</taxon>
        <taxon>Basidiomycota</taxon>
        <taxon>Agaricomycotina</taxon>
        <taxon>Agaricomycetes</taxon>
        <taxon>Polyporales</taxon>
        <taxon>Gelatoporiaceae</taxon>
        <taxon>Gelatoporia</taxon>
    </lineage>
</organism>
<dbReference type="EMBL" id="KB445791">
    <property type="protein sequence ID" value="EMD41416.1"/>
    <property type="molecule type" value="Genomic_DNA"/>
</dbReference>
<name>M2RRC7_CERS8</name>
<dbReference type="PROSITE" id="PS51198">
    <property type="entry name" value="UVRD_HELICASE_ATP_BIND"/>
    <property type="match status" value="1"/>
</dbReference>
<dbReference type="GO" id="GO:0004386">
    <property type="term" value="F:helicase activity"/>
    <property type="evidence" value="ECO:0007669"/>
    <property type="project" value="UniProtKB-UniRule"/>
</dbReference>
<feature type="domain" description="UvrD-like helicase ATP-binding" evidence="6">
    <location>
        <begin position="482"/>
        <end position="857"/>
    </location>
</feature>
<dbReference type="PANTHER" id="PTHR21529:SF4">
    <property type="entry name" value="TPR AND ANKYRIN REPEAT-CONTAINING PROTEIN 1"/>
    <property type="match status" value="1"/>
</dbReference>
<evidence type="ECO:0000259" key="6">
    <source>
        <dbReference type="PROSITE" id="PS51198"/>
    </source>
</evidence>
<dbReference type="GO" id="GO:0005524">
    <property type="term" value="F:ATP binding"/>
    <property type="evidence" value="ECO:0007669"/>
    <property type="project" value="UniProtKB-UniRule"/>
</dbReference>
<evidence type="ECO:0000256" key="4">
    <source>
        <dbReference type="ARBA" id="ARBA00022840"/>
    </source>
</evidence>
<keyword evidence="3 5" id="KW-0347">Helicase</keyword>
<dbReference type="PANTHER" id="PTHR21529">
    <property type="entry name" value="MAMMARY TURMOR VIRUS RECEPTOR HOMOLOG 1, 2 MTVR1, 2"/>
    <property type="match status" value="1"/>
</dbReference>
<dbReference type="HOGENOM" id="CLU_001378_0_0_1"/>
<keyword evidence="1 5" id="KW-0547">Nucleotide-binding</keyword>
<dbReference type="Pfam" id="PF00580">
    <property type="entry name" value="UvrD-helicase"/>
    <property type="match status" value="1"/>
</dbReference>
<dbReference type="InterPro" id="IPR014017">
    <property type="entry name" value="DNA_helicase_UvrD-like_C"/>
</dbReference>
<dbReference type="Gene3D" id="3.40.50.300">
    <property type="entry name" value="P-loop containing nucleotide triphosphate hydrolases"/>
    <property type="match status" value="2"/>
</dbReference>
<feature type="binding site" evidence="5">
    <location>
        <begin position="503"/>
        <end position="510"/>
    </location>
    <ligand>
        <name>ATP</name>
        <dbReference type="ChEBI" id="CHEBI:30616"/>
    </ligand>
</feature>
<accession>M2RRC7</accession>
<dbReference type="GO" id="GO:0016787">
    <property type="term" value="F:hydrolase activity"/>
    <property type="evidence" value="ECO:0007669"/>
    <property type="project" value="UniProtKB-UniRule"/>
</dbReference>
<keyword evidence="2 5" id="KW-0378">Hydrolase</keyword>
<evidence type="ECO:0000313" key="8">
    <source>
        <dbReference type="Proteomes" id="UP000016930"/>
    </source>
</evidence>
<protein>
    <recommendedName>
        <fullName evidence="6">UvrD-like helicase ATP-binding domain-containing protein</fullName>
    </recommendedName>
</protein>
<keyword evidence="8" id="KW-1185">Reference proteome</keyword>